<dbReference type="SUPFAM" id="SSF88946">
    <property type="entry name" value="Sigma2 domain of RNA polymerase sigma factors"/>
    <property type="match status" value="1"/>
</dbReference>
<keyword evidence="3" id="KW-0731">Sigma factor</keyword>
<comment type="caution">
    <text evidence="8">The sequence shown here is derived from an EMBL/GenBank/DDBJ whole genome shotgun (WGS) entry which is preliminary data.</text>
</comment>
<dbReference type="AlphaFoldDB" id="A0A7V8NML4"/>
<dbReference type="InterPro" id="IPR013324">
    <property type="entry name" value="RNA_pol_sigma_r3/r4-like"/>
</dbReference>
<gene>
    <name evidence="8" type="ORF">HRJ53_03855</name>
</gene>
<evidence type="ECO:0000256" key="4">
    <source>
        <dbReference type="ARBA" id="ARBA00023125"/>
    </source>
</evidence>
<evidence type="ECO:0000256" key="5">
    <source>
        <dbReference type="ARBA" id="ARBA00023163"/>
    </source>
</evidence>
<proteinExistence type="inferred from homology"/>
<dbReference type="InterPro" id="IPR039425">
    <property type="entry name" value="RNA_pol_sigma-70-like"/>
</dbReference>
<dbReference type="Pfam" id="PF08281">
    <property type="entry name" value="Sigma70_r4_2"/>
    <property type="match status" value="1"/>
</dbReference>
<keyword evidence="4" id="KW-0238">DNA-binding</keyword>
<dbReference type="GO" id="GO:0006352">
    <property type="term" value="P:DNA-templated transcription initiation"/>
    <property type="evidence" value="ECO:0007669"/>
    <property type="project" value="InterPro"/>
</dbReference>
<feature type="domain" description="RNA polymerase sigma factor 70 region 4 type 2" evidence="7">
    <location>
        <begin position="115"/>
        <end position="166"/>
    </location>
</feature>
<dbReference type="Pfam" id="PF04542">
    <property type="entry name" value="Sigma70_r2"/>
    <property type="match status" value="1"/>
</dbReference>
<dbReference type="Proteomes" id="UP000567293">
    <property type="component" value="Unassembled WGS sequence"/>
</dbReference>
<dbReference type="EMBL" id="JACDQQ010000378">
    <property type="protein sequence ID" value="MBA0084109.1"/>
    <property type="molecule type" value="Genomic_DNA"/>
</dbReference>
<dbReference type="SUPFAM" id="SSF88659">
    <property type="entry name" value="Sigma3 and sigma4 domains of RNA polymerase sigma factors"/>
    <property type="match status" value="1"/>
</dbReference>
<keyword evidence="9" id="KW-1185">Reference proteome</keyword>
<evidence type="ECO:0000313" key="8">
    <source>
        <dbReference type="EMBL" id="MBA0084109.1"/>
    </source>
</evidence>
<feature type="domain" description="RNA polymerase sigma-70 region 2" evidence="6">
    <location>
        <begin position="20"/>
        <end position="84"/>
    </location>
</feature>
<dbReference type="CDD" id="cd06171">
    <property type="entry name" value="Sigma70_r4"/>
    <property type="match status" value="1"/>
</dbReference>
<evidence type="ECO:0000256" key="2">
    <source>
        <dbReference type="ARBA" id="ARBA00023015"/>
    </source>
</evidence>
<organism evidence="8 9">
    <name type="scientific">Candidatus Acidiferrum panamense</name>
    <dbReference type="NCBI Taxonomy" id="2741543"/>
    <lineage>
        <taxon>Bacteria</taxon>
        <taxon>Pseudomonadati</taxon>
        <taxon>Acidobacteriota</taxon>
        <taxon>Terriglobia</taxon>
        <taxon>Candidatus Acidiferrales</taxon>
        <taxon>Candidatus Acidiferrum</taxon>
    </lineage>
</organism>
<dbReference type="Gene3D" id="1.10.10.10">
    <property type="entry name" value="Winged helix-like DNA-binding domain superfamily/Winged helix DNA-binding domain"/>
    <property type="match status" value="1"/>
</dbReference>
<dbReference type="PANTHER" id="PTHR43133">
    <property type="entry name" value="RNA POLYMERASE ECF-TYPE SIGMA FACTO"/>
    <property type="match status" value="1"/>
</dbReference>
<evidence type="ECO:0000256" key="1">
    <source>
        <dbReference type="ARBA" id="ARBA00010641"/>
    </source>
</evidence>
<name>A0A7V8NML4_9BACT</name>
<dbReference type="NCBIfam" id="TIGR02937">
    <property type="entry name" value="sigma70-ECF"/>
    <property type="match status" value="1"/>
</dbReference>
<protein>
    <submittedName>
        <fullName evidence="8">Sigma-70 family RNA polymerase sigma factor</fullName>
    </submittedName>
</protein>
<dbReference type="PANTHER" id="PTHR43133:SF8">
    <property type="entry name" value="RNA POLYMERASE SIGMA FACTOR HI_1459-RELATED"/>
    <property type="match status" value="1"/>
</dbReference>
<evidence type="ECO:0000313" key="9">
    <source>
        <dbReference type="Proteomes" id="UP000567293"/>
    </source>
</evidence>
<sequence length="180" mass="20561">MREAAQADARREFEERLAECGPLAFRVACGVLRNTADAEDVAQEALLRAYQSFERLRDRNRFRGWLVRISFRLALDRLRSAKRRERRDALWSQPADLPPPATAEDVAASNQFQGRLERALQELPDKLRLVLLLSATEGHTLEEIACMLGVPLGTVKSRIFIARKKLAEKLRCYANTIKTR</sequence>
<reference evidence="8" key="1">
    <citation type="submission" date="2020-06" db="EMBL/GenBank/DDBJ databases">
        <title>Legume-microbial interactions unlock mineral nutrients during tropical forest succession.</title>
        <authorList>
            <person name="Epihov D.Z."/>
        </authorList>
    </citation>
    <scope>NUCLEOTIDE SEQUENCE [LARGE SCALE GENOMIC DNA]</scope>
    <source>
        <strain evidence="8">Pan2503</strain>
    </source>
</reference>
<evidence type="ECO:0000259" key="6">
    <source>
        <dbReference type="Pfam" id="PF04542"/>
    </source>
</evidence>
<dbReference type="InterPro" id="IPR014284">
    <property type="entry name" value="RNA_pol_sigma-70_dom"/>
</dbReference>
<keyword evidence="5" id="KW-0804">Transcription</keyword>
<accession>A0A7V8NML4</accession>
<dbReference type="GO" id="GO:0003677">
    <property type="term" value="F:DNA binding"/>
    <property type="evidence" value="ECO:0007669"/>
    <property type="project" value="UniProtKB-KW"/>
</dbReference>
<dbReference type="Gene3D" id="1.10.1740.10">
    <property type="match status" value="1"/>
</dbReference>
<evidence type="ECO:0000256" key="3">
    <source>
        <dbReference type="ARBA" id="ARBA00023082"/>
    </source>
</evidence>
<evidence type="ECO:0000259" key="7">
    <source>
        <dbReference type="Pfam" id="PF08281"/>
    </source>
</evidence>
<keyword evidence="2" id="KW-0805">Transcription regulation</keyword>
<dbReference type="InterPro" id="IPR013249">
    <property type="entry name" value="RNA_pol_sigma70_r4_t2"/>
</dbReference>
<dbReference type="InterPro" id="IPR013325">
    <property type="entry name" value="RNA_pol_sigma_r2"/>
</dbReference>
<dbReference type="GO" id="GO:0016987">
    <property type="term" value="F:sigma factor activity"/>
    <property type="evidence" value="ECO:0007669"/>
    <property type="project" value="UniProtKB-KW"/>
</dbReference>
<comment type="similarity">
    <text evidence="1">Belongs to the sigma-70 factor family. ECF subfamily.</text>
</comment>
<dbReference type="InterPro" id="IPR007627">
    <property type="entry name" value="RNA_pol_sigma70_r2"/>
</dbReference>
<dbReference type="InterPro" id="IPR036388">
    <property type="entry name" value="WH-like_DNA-bd_sf"/>
</dbReference>